<reference evidence="6 7" key="1">
    <citation type="submission" date="2018-07" db="EMBL/GenBank/DDBJ databases">
        <title>Complete genome sequencing of Ornithinimicrobium sp. AMA3305.</title>
        <authorList>
            <person name="Bae J.-W."/>
        </authorList>
    </citation>
    <scope>NUCLEOTIDE SEQUENCE [LARGE SCALE GENOMIC DNA]</scope>
    <source>
        <strain evidence="6 7">AMA3305</strain>
    </source>
</reference>
<evidence type="ECO:0000256" key="3">
    <source>
        <dbReference type="SAM" id="Phobius"/>
    </source>
</evidence>
<evidence type="ECO:0000256" key="1">
    <source>
        <dbReference type="SAM" id="Coils"/>
    </source>
</evidence>
<protein>
    <submittedName>
        <fullName evidence="6">DUF4349 domain-containing protein</fullName>
    </submittedName>
</protein>
<keyword evidence="3" id="KW-0812">Transmembrane</keyword>
<keyword evidence="1" id="KW-0175">Coiled coil</keyword>
<feature type="region of interest" description="Disordered" evidence="2">
    <location>
        <begin position="305"/>
        <end position="328"/>
    </location>
</feature>
<evidence type="ECO:0000259" key="5">
    <source>
        <dbReference type="Pfam" id="PF14257"/>
    </source>
</evidence>
<evidence type="ECO:0000256" key="4">
    <source>
        <dbReference type="SAM" id="SignalP"/>
    </source>
</evidence>
<dbReference type="PROSITE" id="PS51257">
    <property type="entry name" value="PROKAR_LIPOPROTEIN"/>
    <property type="match status" value="1"/>
</dbReference>
<proteinExistence type="predicted"/>
<feature type="domain" description="DUF4349" evidence="5">
    <location>
        <begin position="89"/>
        <end position="294"/>
    </location>
</feature>
<dbReference type="AlphaFoldDB" id="A0A345NJX8"/>
<dbReference type="Proteomes" id="UP000253790">
    <property type="component" value="Chromosome"/>
</dbReference>
<evidence type="ECO:0000313" key="7">
    <source>
        <dbReference type="Proteomes" id="UP000253790"/>
    </source>
</evidence>
<dbReference type="Pfam" id="PF14257">
    <property type="entry name" value="DUF4349"/>
    <property type="match status" value="1"/>
</dbReference>
<keyword evidence="3" id="KW-0472">Membrane</keyword>
<dbReference type="RefSeq" id="WP_114927101.1">
    <property type="nucleotide sequence ID" value="NZ_CP031229.1"/>
</dbReference>
<dbReference type="EMBL" id="CP031229">
    <property type="protein sequence ID" value="AXH95336.1"/>
    <property type="molecule type" value="Genomic_DNA"/>
</dbReference>
<dbReference type="OrthoDB" id="186919at2"/>
<dbReference type="InterPro" id="IPR025645">
    <property type="entry name" value="DUF4349"/>
</dbReference>
<feature type="signal peptide" evidence="4">
    <location>
        <begin position="1"/>
        <end position="23"/>
    </location>
</feature>
<feature type="coiled-coil region" evidence="1">
    <location>
        <begin position="167"/>
        <end position="231"/>
    </location>
</feature>
<evidence type="ECO:0000313" key="6">
    <source>
        <dbReference type="EMBL" id="AXH95336.1"/>
    </source>
</evidence>
<feature type="chain" id="PRO_5016748512" evidence="4">
    <location>
        <begin position="24"/>
        <end position="328"/>
    </location>
</feature>
<gene>
    <name evidence="6" type="ORF">DV701_03590</name>
</gene>
<keyword evidence="4" id="KW-0732">Signal</keyword>
<keyword evidence="3" id="KW-1133">Transmembrane helix</keyword>
<keyword evidence="7" id="KW-1185">Reference proteome</keyword>
<dbReference type="KEGG" id="orn:DV701_03590"/>
<evidence type="ECO:0000256" key="2">
    <source>
        <dbReference type="SAM" id="MobiDB-lite"/>
    </source>
</evidence>
<sequence>MDTRKRVLAPLLLILALVLGACSASGGSAGTAADQAQADGAVGMDAGAPAEQPAADESAADGSEARLADGGVEGLVAQAAVAGDGAPLMVRTVDVELLVEDVLEAVSRTRAAVVAVDGWVSSEEVRPGADDDPGWATLVLRVPSADLDATVTTLGDLGKVTSSRSSAEDVTTEYRDVEARVATLEASAARLRDLVQEAGSVESIANLERELAAREADLDALKARMKVLQEDVSRSTITLHLAEDAATLAQTVPRTGFLAGLQQGWAAFTASVTLLLTALGGVLPFAVVAALVALPLLAWRRRVRRGTRPGSREASPGPSPAVPDGAAD</sequence>
<accession>A0A345NJX8</accession>
<name>A0A345NJX8_9MICO</name>
<feature type="transmembrane region" description="Helical" evidence="3">
    <location>
        <begin position="265"/>
        <end position="298"/>
    </location>
</feature>
<organism evidence="6 7">
    <name type="scientific">Ornithinimicrobium avium</name>
    <dbReference type="NCBI Taxonomy" id="2283195"/>
    <lineage>
        <taxon>Bacteria</taxon>
        <taxon>Bacillati</taxon>
        <taxon>Actinomycetota</taxon>
        <taxon>Actinomycetes</taxon>
        <taxon>Micrococcales</taxon>
        <taxon>Ornithinimicrobiaceae</taxon>
        <taxon>Ornithinimicrobium</taxon>
    </lineage>
</organism>